<dbReference type="KEGG" id="pect:BN1012_Phect802"/>
<keyword evidence="1" id="KW-1133">Transmembrane helix</keyword>
<dbReference type="STRING" id="1458461.BN1012_Phect802"/>
<dbReference type="Proteomes" id="UP000032160">
    <property type="component" value="Chromosome I"/>
</dbReference>
<accession>X5MM76</accession>
<dbReference type="EMBL" id="HG966617">
    <property type="protein sequence ID" value="CDO59016.1"/>
    <property type="molecule type" value="Genomic_DNA"/>
</dbReference>
<protein>
    <submittedName>
        <fullName evidence="2">Type cbb3 cytochrome oxidase biogenesis protein CcoH</fullName>
    </submittedName>
</protein>
<dbReference type="Pfam" id="PF05751">
    <property type="entry name" value="FixH"/>
    <property type="match status" value="1"/>
</dbReference>
<gene>
    <name evidence="2" type="ORF">BN1012_Phect802</name>
</gene>
<evidence type="ECO:0000313" key="2">
    <source>
        <dbReference type="EMBL" id="CDO59016.1"/>
    </source>
</evidence>
<keyword evidence="1" id="KW-0812">Transmembrane</keyword>
<dbReference type="AlphaFoldDB" id="X5MM76"/>
<dbReference type="HOGENOM" id="CLU_111458_0_0_5"/>
<keyword evidence="1" id="KW-0472">Membrane</keyword>
<reference evidence="2 3" key="1">
    <citation type="journal article" date="2014" name="Front. Genet.">
        <title>Genome and metabolic network of "Candidatus Phaeomarinobacter ectocarpi" Ec32, a new candidate genus of Alphaproteobacteria frequently associated with brown algae.</title>
        <authorList>
            <person name="Dittami S.M."/>
            <person name="Barbeyron T."/>
            <person name="Boyen C."/>
            <person name="Cambefort J."/>
            <person name="Collet G."/>
            <person name="Delage L."/>
            <person name="Gobet A."/>
            <person name="Groisillier A."/>
            <person name="Leblanc C."/>
            <person name="Michel G."/>
            <person name="Scornet D."/>
            <person name="Siegel A."/>
            <person name="Tapia J.E."/>
            <person name="Tonon T."/>
        </authorList>
    </citation>
    <scope>NUCLEOTIDE SEQUENCE [LARGE SCALE GENOMIC DNA]</scope>
    <source>
        <strain evidence="2 3">Ec32</strain>
    </source>
</reference>
<organism evidence="2 3">
    <name type="scientific">Candidatus Phaeomarinibacter ectocarpi</name>
    <dbReference type="NCBI Taxonomy" id="1458461"/>
    <lineage>
        <taxon>Bacteria</taxon>
        <taxon>Pseudomonadati</taxon>
        <taxon>Pseudomonadota</taxon>
        <taxon>Alphaproteobacteria</taxon>
        <taxon>Hyphomicrobiales</taxon>
        <taxon>Parvibaculaceae</taxon>
        <taxon>Candidatus Phaeomarinibacter</taxon>
    </lineage>
</organism>
<evidence type="ECO:0000256" key="1">
    <source>
        <dbReference type="SAM" id="Phobius"/>
    </source>
</evidence>
<dbReference type="InterPro" id="IPR008620">
    <property type="entry name" value="FixH"/>
</dbReference>
<evidence type="ECO:0000313" key="3">
    <source>
        <dbReference type="Proteomes" id="UP000032160"/>
    </source>
</evidence>
<feature type="transmembrane region" description="Helical" evidence="1">
    <location>
        <begin position="21"/>
        <end position="44"/>
    </location>
</feature>
<sequence>MSEAATIKDRKSKRGWTGYHTLAALVGFFGVIFAVNGVMTYIALSTFSGIETQNAYQTGRDYNERLEAAAEQRALGWRVSFDETFAATPEGADATVAVQVLNAEGAALTGLAGDLTFWRPVVRGEDVVATLTETAPGIYSAQASLPARGHWEMRLLLEREEAAPYYLEKRIWAGGRDSDG</sequence>
<dbReference type="OrthoDB" id="1495896at2"/>
<proteinExistence type="predicted"/>
<dbReference type="RefSeq" id="WP_052535203.1">
    <property type="nucleotide sequence ID" value="NZ_HG966617.1"/>
</dbReference>
<name>X5MM76_9HYPH</name>
<keyword evidence="3" id="KW-1185">Reference proteome</keyword>